<protein>
    <submittedName>
        <fullName evidence="2">Uncharacterized protein</fullName>
    </submittedName>
</protein>
<name>A0AAE0WRU8_9PEZI</name>
<organism evidence="2 3">
    <name type="scientific">Recurvomyces mirabilis</name>
    <dbReference type="NCBI Taxonomy" id="574656"/>
    <lineage>
        <taxon>Eukaryota</taxon>
        <taxon>Fungi</taxon>
        <taxon>Dikarya</taxon>
        <taxon>Ascomycota</taxon>
        <taxon>Pezizomycotina</taxon>
        <taxon>Dothideomycetes</taxon>
        <taxon>Dothideomycetidae</taxon>
        <taxon>Mycosphaerellales</taxon>
        <taxon>Teratosphaeriaceae</taxon>
        <taxon>Recurvomyces</taxon>
    </lineage>
</organism>
<dbReference type="EMBL" id="JAUTXT010000008">
    <property type="protein sequence ID" value="KAK3676854.1"/>
    <property type="molecule type" value="Genomic_DNA"/>
</dbReference>
<gene>
    <name evidence="2" type="ORF">LTR78_003058</name>
</gene>
<keyword evidence="1" id="KW-0472">Membrane</keyword>
<evidence type="ECO:0000313" key="3">
    <source>
        <dbReference type="Proteomes" id="UP001274830"/>
    </source>
</evidence>
<accession>A0AAE0WRU8</accession>
<evidence type="ECO:0000256" key="1">
    <source>
        <dbReference type="SAM" id="Phobius"/>
    </source>
</evidence>
<sequence>MVDVVSIVVACISLVGAVLAAAFTAYSAYLSDERKRQQELTKFFGKYRDALLLATQDLQSRFCNITDYHVMDWYHRGGREKESLLLYTSFVVGQFLCWIYIIRKQAQFLQYETDKATRNKDLTKAMSKITYEFATDQYDSDGMPFMLWRGDQMSIGELMLAAGTGEPHPMGYNAFHQKWTEGGKVPAAPQRNPETGEMETHAELWSGQFRTWFRPIIDGVVMLGEAHAANNDLEHPQEWIPLRNQRLRRLQHRLVDLMDLLDPEGLRSEANWMKRCNRAVECECQFYAREAGIKSTKAIVGVVEQACAVTSTDEDAFTTLTNHVAERHRK</sequence>
<proteinExistence type="predicted"/>
<feature type="transmembrane region" description="Helical" evidence="1">
    <location>
        <begin position="84"/>
        <end position="102"/>
    </location>
</feature>
<keyword evidence="1" id="KW-1133">Transmembrane helix</keyword>
<evidence type="ECO:0000313" key="2">
    <source>
        <dbReference type="EMBL" id="KAK3676854.1"/>
    </source>
</evidence>
<keyword evidence="3" id="KW-1185">Reference proteome</keyword>
<feature type="transmembrane region" description="Helical" evidence="1">
    <location>
        <begin position="6"/>
        <end position="29"/>
    </location>
</feature>
<dbReference type="Proteomes" id="UP001274830">
    <property type="component" value="Unassembled WGS sequence"/>
</dbReference>
<comment type="caution">
    <text evidence="2">The sequence shown here is derived from an EMBL/GenBank/DDBJ whole genome shotgun (WGS) entry which is preliminary data.</text>
</comment>
<reference evidence="2" key="1">
    <citation type="submission" date="2023-07" db="EMBL/GenBank/DDBJ databases">
        <title>Black Yeasts Isolated from many extreme environments.</title>
        <authorList>
            <person name="Coleine C."/>
            <person name="Stajich J.E."/>
            <person name="Selbmann L."/>
        </authorList>
    </citation>
    <scope>NUCLEOTIDE SEQUENCE</scope>
    <source>
        <strain evidence="2">CCFEE 5485</strain>
    </source>
</reference>
<dbReference type="AlphaFoldDB" id="A0AAE0WRU8"/>
<keyword evidence="1" id="KW-0812">Transmembrane</keyword>